<organism evidence="2 3">
    <name type="scientific">Exophiala bonariae</name>
    <dbReference type="NCBI Taxonomy" id="1690606"/>
    <lineage>
        <taxon>Eukaryota</taxon>
        <taxon>Fungi</taxon>
        <taxon>Dikarya</taxon>
        <taxon>Ascomycota</taxon>
        <taxon>Pezizomycotina</taxon>
        <taxon>Eurotiomycetes</taxon>
        <taxon>Chaetothyriomycetidae</taxon>
        <taxon>Chaetothyriales</taxon>
        <taxon>Herpotrichiellaceae</taxon>
        <taxon>Exophiala</taxon>
    </lineage>
</organism>
<evidence type="ECO:0000256" key="1">
    <source>
        <dbReference type="SAM" id="Phobius"/>
    </source>
</evidence>
<keyword evidence="1" id="KW-1133">Transmembrane helix</keyword>
<proteinExistence type="predicted"/>
<feature type="transmembrane region" description="Helical" evidence="1">
    <location>
        <begin position="282"/>
        <end position="301"/>
    </location>
</feature>
<dbReference type="Proteomes" id="UP001358417">
    <property type="component" value="Unassembled WGS sequence"/>
</dbReference>
<keyword evidence="3" id="KW-1185">Reference proteome</keyword>
<keyword evidence="1" id="KW-0812">Transmembrane</keyword>
<keyword evidence="1" id="KW-0472">Membrane</keyword>
<evidence type="ECO:0000313" key="2">
    <source>
        <dbReference type="EMBL" id="KAK5053985.1"/>
    </source>
</evidence>
<feature type="transmembrane region" description="Helical" evidence="1">
    <location>
        <begin position="122"/>
        <end position="140"/>
    </location>
</feature>
<reference evidence="2 3" key="1">
    <citation type="submission" date="2023-08" db="EMBL/GenBank/DDBJ databases">
        <title>Black Yeasts Isolated from many extreme environments.</title>
        <authorList>
            <person name="Coleine C."/>
            <person name="Stajich J.E."/>
            <person name="Selbmann L."/>
        </authorList>
    </citation>
    <scope>NUCLEOTIDE SEQUENCE [LARGE SCALE GENOMIC DNA]</scope>
    <source>
        <strain evidence="2 3">CCFEE 5792</strain>
    </source>
</reference>
<sequence length="352" mass="39159">MPNDNPNDSWHYPKSKAGQTWVKTWRKVYHPLGFKKGYNFPLFVIFVGALMGFSLSRIMYLDFDRSFLPNTIPGDAINYRSGRMRVGMILHLGAILPAGILACFQFVPIIRHTAILFHRLNGYLIILLFLIANAGAYIIIPQAAGGAPSTQVALGCLATLTTITITLSYINIKRLQLDQHRAWMIRTWVYAASVITLRLIYEAMHKYIADHQSRDWYDVQTCASIWAQYVLHGAPDGEGNPVPMIYAQCTGPNSTVPVVIQGHPDGPGPEYSTAAFSSSFGASTWLALLIHIIGAEIYLALTPAESERLRTVSYERQLKAGFRHPGRAGLTVDKFGDAPAFKPLMENQTEMT</sequence>
<feature type="transmembrane region" description="Helical" evidence="1">
    <location>
        <begin position="40"/>
        <end position="60"/>
    </location>
</feature>
<dbReference type="GeneID" id="89970163"/>
<feature type="transmembrane region" description="Helical" evidence="1">
    <location>
        <begin position="88"/>
        <end position="110"/>
    </location>
</feature>
<comment type="caution">
    <text evidence="2">The sequence shown here is derived from an EMBL/GenBank/DDBJ whole genome shotgun (WGS) entry which is preliminary data.</text>
</comment>
<dbReference type="RefSeq" id="XP_064707110.1">
    <property type="nucleotide sequence ID" value="XM_064845565.1"/>
</dbReference>
<dbReference type="AlphaFoldDB" id="A0AAV9NBT1"/>
<gene>
    <name evidence="2" type="ORF">LTR84_001947</name>
</gene>
<name>A0AAV9NBT1_9EURO</name>
<dbReference type="EMBL" id="JAVRRD010000011">
    <property type="protein sequence ID" value="KAK5053985.1"/>
    <property type="molecule type" value="Genomic_DNA"/>
</dbReference>
<dbReference type="InterPro" id="IPR018750">
    <property type="entry name" value="DUF2306_membrane"/>
</dbReference>
<accession>A0AAV9NBT1</accession>
<feature type="transmembrane region" description="Helical" evidence="1">
    <location>
        <begin position="152"/>
        <end position="171"/>
    </location>
</feature>
<dbReference type="Pfam" id="PF10067">
    <property type="entry name" value="DUF2306"/>
    <property type="match status" value="1"/>
</dbReference>
<protein>
    <submittedName>
        <fullName evidence="2">Uncharacterized protein</fullName>
    </submittedName>
</protein>
<feature type="transmembrane region" description="Helical" evidence="1">
    <location>
        <begin position="183"/>
        <end position="201"/>
    </location>
</feature>
<evidence type="ECO:0000313" key="3">
    <source>
        <dbReference type="Proteomes" id="UP001358417"/>
    </source>
</evidence>